<proteinExistence type="predicted"/>
<protein>
    <submittedName>
        <fullName evidence="1">Uncharacterized protein</fullName>
    </submittedName>
</protein>
<dbReference type="AlphaFoldDB" id="H1LIB2"/>
<gene>
    <name evidence="1" type="ORF">HMPREF9104_02353</name>
</gene>
<dbReference type="EMBL" id="AGRJ01000203">
    <property type="protein sequence ID" value="EHO49865.1"/>
    <property type="molecule type" value="Genomic_DNA"/>
</dbReference>
<dbReference type="Proteomes" id="UP000005025">
    <property type="component" value="Unassembled WGS sequence"/>
</dbReference>
<sequence>MKIAASSPVIINTVDFYVIFHKLQFQKIGFTNSWKNEFVKPN</sequence>
<name>H1LIB2_9LACO</name>
<dbReference type="HOGENOM" id="CLU_3253233_0_0_9"/>
<organism evidence="1 2">
    <name type="scientific">Lentilactobacillus kisonensis F0435</name>
    <dbReference type="NCBI Taxonomy" id="797516"/>
    <lineage>
        <taxon>Bacteria</taxon>
        <taxon>Bacillati</taxon>
        <taxon>Bacillota</taxon>
        <taxon>Bacilli</taxon>
        <taxon>Lactobacillales</taxon>
        <taxon>Lactobacillaceae</taxon>
        <taxon>Lentilactobacillus</taxon>
    </lineage>
</organism>
<evidence type="ECO:0000313" key="1">
    <source>
        <dbReference type="EMBL" id="EHO49865.1"/>
    </source>
</evidence>
<accession>H1LIB2</accession>
<comment type="caution">
    <text evidence="1">The sequence shown here is derived from an EMBL/GenBank/DDBJ whole genome shotgun (WGS) entry which is preliminary data.</text>
</comment>
<reference evidence="1 2" key="1">
    <citation type="submission" date="2011-09" db="EMBL/GenBank/DDBJ databases">
        <authorList>
            <person name="Weinstock G."/>
            <person name="Sodergren E."/>
            <person name="Clifton S."/>
            <person name="Fulton L."/>
            <person name="Fulton B."/>
            <person name="Courtney L."/>
            <person name="Fronick C."/>
            <person name="Harrison M."/>
            <person name="Strong C."/>
            <person name="Farmer C."/>
            <person name="Delahaunty K."/>
            <person name="Markovic C."/>
            <person name="Hall O."/>
            <person name="Minx P."/>
            <person name="Tomlinson C."/>
            <person name="Mitreva M."/>
            <person name="Hou S."/>
            <person name="Chen J."/>
            <person name="Wollam A."/>
            <person name="Pepin K.H."/>
            <person name="Johnson M."/>
            <person name="Bhonagiri V."/>
            <person name="Zhang X."/>
            <person name="Suruliraj S."/>
            <person name="Warren W."/>
            <person name="Chinwalla A."/>
            <person name="Mardis E.R."/>
            <person name="Wilson R.K."/>
        </authorList>
    </citation>
    <scope>NUCLEOTIDE SEQUENCE [LARGE SCALE GENOMIC DNA]</scope>
    <source>
        <strain evidence="1 2">F0435</strain>
    </source>
</reference>
<evidence type="ECO:0000313" key="2">
    <source>
        <dbReference type="Proteomes" id="UP000005025"/>
    </source>
</evidence>